<evidence type="ECO:0000313" key="1">
    <source>
        <dbReference type="EMBL" id="CAG5117070.1"/>
    </source>
</evidence>
<dbReference type="InterPro" id="IPR011042">
    <property type="entry name" value="6-blade_b-propeller_TolB-like"/>
</dbReference>
<dbReference type="AlphaFoldDB" id="A0A8S3YQ66"/>
<keyword evidence="2" id="KW-1185">Reference proteome</keyword>
<comment type="caution">
    <text evidence="1">The sequence shown here is derived from an EMBL/GenBank/DDBJ whole genome shotgun (WGS) entry which is preliminary data.</text>
</comment>
<reference evidence="1" key="1">
    <citation type="submission" date="2021-04" db="EMBL/GenBank/DDBJ databases">
        <authorList>
            <consortium name="Molecular Ecology Group"/>
        </authorList>
    </citation>
    <scope>NUCLEOTIDE SEQUENCE</scope>
</reference>
<sequence length="145" mass="15858">VSIDPATRPRITIFSDNLPGCPTNIRGTSHGTYWVGIALVRHSGIPNSMDQFSNNPQARARTYYTDSLEKIRTYYPFYGLAVEVNDRGEIIGSLHDPTGRIFASVSEATEIEGLLYIASGSTPFVARLVLPVIGGRTITNDSIQL</sequence>
<name>A0A8S3YQ66_9EUPU</name>
<feature type="non-terminal residue" evidence="1">
    <location>
        <position position="145"/>
    </location>
</feature>
<dbReference type="OrthoDB" id="6120850at2759"/>
<feature type="non-terminal residue" evidence="1">
    <location>
        <position position="1"/>
    </location>
</feature>
<gene>
    <name evidence="1" type="ORF">CUNI_LOCUS2628</name>
</gene>
<proteinExistence type="predicted"/>
<dbReference type="Gene3D" id="2.120.10.30">
    <property type="entry name" value="TolB, C-terminal domain"/>
    <property type="match status" value="1"/>
</dbReference>
<dbReference type="Proteomes" id="UP000678393">
    <property type="component" value="Unassembled WGS sequence"/>
</dbReference>
<organism evidence="1 2">
    <name type="scientific">Candidula unifasciata</name>
    <dbReference type="NCBI Taxonomy" id="100452"/>
    <lineage>
        <taxon>Eukaryota</taxon>
        <taxon>Metazoa</taxon>
        <taxon>Spiralia</taxon>
        <taxon>Lophotrochozoa</taxon>
        <taxon>Mollusca</taxon>
        <taxon>Gastropoda</taxon>
        <taxon>Heterobranchia</taxon>
        <taxon>Euthyneura</taxon>
        <taxon>Panpulmonata</taxon>
        <taxon>Eupulmonata</taxon>
        <taxon>Stylommatophora</taxon>
        <taxon>Helicina</taxon>
        <taxon>Helicoidea</taxon>
        <taxon>Geomitridae</taxon>
        <taxon>Candidula</taxon>
    </lineage>
</organism>
<protein>
    <submittedName>
        <fullName evidence="1">Uncharacterized protein</fullName>
    </submittedName>
</protein>
<dbReference type="EMBL" id="CAJHNH020000343">
    <property type="protein sequence ID" value="CAG5117070.1"/>
    <property type="molecule type" value="Genomic_DNA"/>
</dbReference>
<accession>A0A8S3YQ66</accession>
<evidence type="ECO:0000313" key="2">
    <source>
        <dbReference type="Proteomes" id="UP000678393"/>
    </source>
</evidence>